<reference evidence="1 2" key="1">
    <citation type="submission" date="2017-12" db="EMBL/GenBank/DDBJ databases">
        <title>Sequencing the genomes of 1000 Actinobacteria strains.</title>
        <authorList>
            <person name="Klenk H.-P."/>
        </authorList>
    </citation>
    <scope>NUCLEOTIDE SEQUENCE [LARGE SCALE GENOMIC DNA]</scope>
    <source>
        <strain evidence="1 2">DSM 45165</strain>
    </source>
</reference>
<evidence type="ECO:0000313" key="2">
    <source>
        <dbReference type="Proteomes" id="UP000233750"/>
    </source>
</evidence>
<evidence type="ECO:0000313" key="1">
    <source>
        <dbReference type="EMBL" id="PKV90640.1"/>
    </source>
</evidence>
<accession>A0A2N3W9U4</accession>
<proteinExistence type="predicted"/>
<dbReference type="AlphaFoldDB" id="A0A2N3W9U4"/>
<organism evidence="1 2">
    <name type="scientific">Amycolatopsis echigonensis</name>
    <dbReference type="NCBI Taxonomy" id="2576905"/>
    <lineage>
        <taxon>Bacteria</taxon>
        <taxon>Bacillati</taxon>
        <taxon>Actinomycetota</taxon>
        <taxon>Actinomycetes</taxon>
        <taxon>Pseudonocardiales</taxon>
        <taxon>Pseudonocardiaceae</taxon>
        <taxon>Amycolatopsis</taxon>
    </lineage>
</organism>
<comment type="caution">
    <text evidence="1">The sequence shown here is derived from an EMBL/GenBank/DDBJ whole genome shotgun (WGS) entry which is preliminary data.</text>
</comment>
<evidence type="ECO:0008006" key="3">
    <source>
        <dbReference type="Google" id="ProtNLM"/>
    </source>
</evidence>
<keyword evidence="2" id="KW-1185">Reference proteome</keyword>
<protein>
    <recommendedName>
        <fullName evidence="3">Competence protein J (ComJ)</fullName>
    </recommendedName>
</protein>
<dbReference type="EMBL" id="PJMY01000003">
    <property type="protein sequence ID" value="PKV90640.1"/>
    <property type="molecule type" value="Genomic_DNA"/>
</dbReference>
<dbReference type="InterPro" id="IPR038691">
    <property type="entry name" value="ComJ_sf"/>
</dbReference>
<name>A0A2N3W9U4_9PSEU</name>
<sequence>MGRVRYLVHAEQRQFSLRDKDAWRPGDGGWTDEAVSEHRVAVEPSSLSVATARSDWVEVDVSVATSAPPVLPDASHVVEADLDVPGGEATLAGPADYAGREHRIAVPPGRYRVRVSYVESGPPDAEWHDHEFGEHFRYVLDLWPSAEAAPVAVVRQGAGVWDG</sequence>
<dbReference type="Proteomes" id="UP000233750">
    <property type="component" value="Unassembled WGS sequence"/>
</dbReference>
<dbReference type="Gene3D" id="2.60.34.30">
    <property type="entry name" value="Competence, DNA-entry nuclease inhibitor, ComJ"/>
    <property type="match status" value="1"/>
</dbReference>
<gene>
    <name evidence="1" type="ORF">ATK30_1389</name>
</gene>